<keyword evidence="2" id="KW-0808">Transferase</keyword>
<accession>A0A8H8NP33</accession>
<evidence type="ECO:0000313" key="3">
    <source>
        <dbReference type="Proteomes" id="UP000650533"/>
    </source>
</evidence>
<feature type="region of interest" description="Disordered" evidence="1">
    <location>
        <begin position="106"/>
        <end position="203"/>
    </location>
</feature>
<dbReference type="GO" id="GO:0016301">
    <property type="term" value="F:kinase activity"/>
    <property type="evidence" value="ECO:0007669"/>
    <property type="project" value="UniProtKB-KW"/>
</dbReference>
<proteinExistence type="predicted"/>
<feature type="compositionally biased region" description="Low complexity" evidence="1">
    <location>
        <begin position="53"/>
        <end position="65"/>
    </location>
</feature>
<evidence type="ECO:0000313" key="2">
    <source>
        <dbReference type="EMBL" id="QRW15906.1"/>
    </source>
</evidence>
<protein>
    <submittedName>
        <fullName evidence="2">Protein kinase response regulator receiver domain-containing protein</fullName>
    </submittedName>
</protein>
<evidence type="ECO:0000256" key="1">
    <source>
        <dbReference type="SAM" id="MobiDB-lite"/>
    </source>
</evidence>
<dbReference type="Proteomes" id="UP000650533">
    <property type="component" value="Chromosome 1"/>
</dbReference>
<organism evidence="2 3">
    <name type="scientific">Rhizoctonia solani</name>
    <dbReference type="NCBI Taxonomy" id="456999"/>
    <lineage>
        <taxon>Eukaryota</taxon>
        <taxon>Fungi</taxon>
        <taxon>Dikarya</taxon>
        <taxon>Basidiomycota</taxon>
        <taxon>Agaricomycotina</taxon>
        <taxon>Agaricomycetes</taxon>
        <taxon>Cantharellales</taxon>
        <taxon>Ceratobasidiaceae</taxon>
        <taxon>Rhizoctonia</taxon>
    </lineage>
</organism>
<feature type="region of interest" description="Disordered" evidence="1">
    <location>
        <begin position="1"/>
        <end position="29"/>
    </location>
</feature>
<name>A0A8H8NP33_9AGAM</name>
<dbReference type="GeneID" id="67026187"/>
<dbReference type="KEGG" id="rsx:RhiXN_03907"/>
<feature type="region of interest" description="Disordered" evidence="1">
    <location>
        <begin position="43"/>
        <end position="68"/>
    </location>
</feature>
<gene>
    <name evidence="2" type="ORF">RhiXN_03907</name>
</gene>
<reference evidence="2" key="1">
    <citation type="submission" date="2020-05" db="EMBL/GenBank/DDBJ databases">
        <title>Evolutionary and genomic comparisons of hybrid uninucleate and nonhybrid Rhizoctonia fungi.</title>
        <authorList>
            <person name="Li C."/>
            <person name="Chen X."/>
        </authorList>
    </citation>
    <scope>NUCLEOTIDE SEQUENCE</scope>
    <source>
        <strain evidence="2">AG-1 IA</strain>
    </source>
</reference>
<dbReference type="RefSeq" id="XP_043176143.1">
    <property type="nucleotide sequence ID" value="XM_043323724.1"/>
</dbReference>
<sequence>MSAPPPPSRVFAPTPRDGRAPVLDDGASPLPVLPKALSAHSLAQWPSLPPTPSNTAASTPNPTANQISMPFIKRHIRRRLTNAKETCDKELSKVIHSITTYVEERLREPSEPDYESYLHDLNPGVLTNAMTDDDDDESDDDHEVDYRSRQVSTSSSPNSFRRPLGLPPRSIASTSSYGDASPSRKSSDPHTRQHMAPPLLPTGSNLPWLAVSRVADPILDLCLSNLRQTPARIPVRVLLFLRPHTMPRPSHLRPAPDQ</sequence>
<feature type="compositionally biased region" description="Polar residues" evidence="1">
    <location>
        <begin position="149"/>
        <end position="159"/>
    </location>
</feature>
<dbReference type="EMBL" id="CP059658">
    <property type="protein sequence ID" value="QRW15906.1"/>
    <property type="molecule type" value="Genomic_DNA"/>
</dbReference>
<keyword evidence="2" id="KW-0418">Kinase</keyword>
<dbReference type="AlphaFoldDB" id="A0A8H8NP33"/>
<feature type="compositionally biased region" description="Acidic residues" evidence="1">
    <location>
        <begin position="131"/>
        <end position="143"/>
    </location>
</feature>